<feature type="compositionally biased region" description="Basic residues" evidence="5">
    <location>
        <begin position="355"/>
        <end position="369"/>
    </location>
</feature>
<feature type="compositionally biased region" description="Basic residues" evidence="5">
    <location>
        <begin position="1168"/>
        <end position="1177"/>
    </location>
</feature>
<dbReference type="GO" id="GO:0005634">
    <property type="term" value="C:nucleus"/>
    <property type="evidence" value="ECO:0007669"/>
    <property type="project" value="TreeGrafter"/>
</dbReference>
<feature type="compositionally biased region" description="Polar residues" evidence="5">
    <location>
        <begin position="452"/>
        <end position="464"/>
    </location>
</feature>
<evidence type="ECO:0000256" key="5">
    <source>
        <dbReference type="SAM" id="MobiDB-lite"/>
    </source>
</evidence>
<feature type="compositionally biased region" description="Polar residues" evidence="5">
    <location>
        <begin position="761"/>
        <end position="789"/>
    </location>
</feature>
<dbReference type="InterPro" id="IPR011011">
    <property type="entry name" value="Znf_FYVE_PHD"/>
</dbReference>
<feature type="compositionally biased region" description="Basic and acidic residues" evidence="5">
    <location>
        <begin position="1013"/>
        <end position="1022"/>
    </location>
</feature>
<feature type="compositionally biased region" description="Low complexity" evidence="5">
    <location>
        <begin position="975"/>
        <end position="986"/>
    </location>
</feature>
<dbReference type="Pfam" id="PF26054">
    <property type="entry name" value="PHD_G2E3"/>
    <property type="match status" value="1"/>
</dbReference>
<evidence type="ECO:0000256" key="1">
    <source>
        <dbReference type="ARBA" id="ARBA00022723"/>
    </source>
</evidence>
<dbReference type="SUPFAM" id="SSF57903">
    <property type="entry name" value="FYVE/PHD zinc finger"/>
    <property type="match status" value="1"/>
</dbReference>
<evidence type="ECO:0000256" key="2">
    <source>
        <dbReference type="ARBA" id="ARBA00022771"/>
    </source>
</evidence>
<dbReference type="OrthoDB" id="512616at2759"/>
<dbReference type="Pfam" id="PF13771">
    <property type="entry name" value="zf-HC5HC2H"/>
    <property type="match status" value="1"/>
</dbReference>
<dbReference type="Proteomes" id="UP000838412">
    <property type="component" value="Chromosome 4"/>
</dbReference>
<feature type="compositionally biased region" description="Basic residues" evidence="5">
    <location>
        <begin position="1023"/>
        <end position="1034"/>
    </location>
</feature>
<dbReference type="GO" id="GO:0008270">
    <property type="term" value="F:zinc ion binding"/>
    <property type="evidence" value="ECO:0007669"/>
    <property type="project" value="UniProtKB-KW"/>
</dbReference>
<feature type="region of interest" description="Disordered" evidence="5">
    <location>
        <begin position="623"/>
        <end position="655"/>
    </location>
</feature>
<feature type="compositionally biased region" description="Low complexity" evidence="5">
    <location>
        <begin position="832"/>
        <end position="849"/>
    </location>
</feature>
<evidence type="ECO:0000259" key="6">
    <source>
        <dbReference type="SMART" id="SM00249"/>
    </source>
</evidence>
<feature type="region of interest" description="Disordered" evidence="5">
    <location>
        <begin position="323"/>
        <end position="369"/>
    </location>
</feature>
<dbReference type="Gene3D" id="3.30.40.10">
    <property type="entry name" value="Zinc/RING finger domain, C3HC4 (zinc finger)"/>
    <property type="match status" value="2"/>
</dbReference>
<feature type="domain" description="Zinc finger PHD-type" evidence="6">
    <location>
        <begin position="108"/>
        <end position="156"/>
    </location>
</feature>
<feature type="region of interest" description="Disordered" evidence="5">
    <location>
        <begin position="446"/>
        <end position="526"/>
    </location>
</feature>
<dbReference type="EMBL" id="OV696689">
    <property type="protein sequence ID" value="CAH1261920.1"/>
    <property type="molecule type" value="Genomic_DNA"/>
</dbReference>
<dbReference type="AlphaFoldDB" id="A0A8J9ZSH0"/>
<dbReference type="PANTHER" id="PTHR12420:SF42">
    <property type="entry name" value="G2_M PHASE-SPECIFIC E3 UBIQUITIN-PROTEIN LIGASE"/>
    <property type="match status" value="1"/>
</dbReference>
<protein>
    <submittedName>
        <fullName evidence="7">G2E3 protein</fullName>
    </submittedName>
</protein>
<keyword evidence="8" id="KW-1185">Reference proteome</keyword>
<dbReference type="CDD" id="cd15669">
    <property type="entry name" value="ePHD_PHF7_G2E3_like"/>
    <property type="match status" value="1"/>
</dbReference>
<feature type="compositionally biased region" description="Low complexity" evidence="5">
    <location>
        <begin position="887"/>
        <end position="899"/>
    </location>
</feature>
<feature type="region of interest" description="Disordered" evidence="5">
    <location>
        <begin position="1140"/>
        <end position="1177"/>
    </location>
</feature>
<feature type="compositionally biased region" description="Polar residues" evidence="5">
    <location>
        <begin position="934"/>
        <end position="974"/>
    </location>
</feature>
<evidence type="ECO:0000256" key="3">
    <source>
        <dbReference type="ARBA" id="ARBA00022833"/>
    </source>
</evidence>
<feature type="region of interest" description="Disordered" evidence="5">
    <location>
        <begin position="671"/>
        <end position="849"/>
    </location>
</feature>
<keyword evidence="2" id="KW-0863">Zinc-finger</keyword>
<feature type="compositionally biased region" description="Basic residues" evidence="5">
    <location>
        <begin position="471"/>
        <end position="482"/>
    </location>
</feature>
<dbReference type="InterPro" id="IPR013083">
    <property type="entry name" value="Znf_RING/FYVE/PHD"/>
</dbReference>
<feature type="region of interest" description="Disordered" evidence="5">
    <location>
        <begin position="869"/>
        <end position="1128"/>
    </location>
</feature>
<dbReference type="SMART" id="SM00249">
    <property type="entry name" value="PHD"/>
    <property type="match status" value="1"/>
</dbReference>
<sequence>MSSSSPRGQELSPSPHTPGQERKVPPNLTIYPVSRTTDLPPCLFCKRCENHQEKYGQLITDRDSGITVHYFCLLLSSGIHQEGGEDEGIYGFREQEIIKECKRGQRLKCSFCEQKGATIGCCTKRCRIAFHLPCGMENKTLHLFFDDFKSYCKEHRPMQVISKDMILDTPEKNPVCPICMYRLTPKPSDSVLKTPCCKRTWLHRDCVQRQASNAGMYFFRCPICNTKETFQQEMLKNGIYIPEQDASWELEDNAFEELLQRYNRCDAEKCDCVQGRNFNKEWGKWRIVLCQLCGSSGIHKLCGQLKRARWKCKDCTEMLAKAKEASKERKRKEKEELEKQQKKAANGKKENKVGGKLKVRRSSNSKKGRKLILSGKPMLDERRILGRNCRVVLTPVNAQHTEDQCQLGATLSQTSSDEEISMRITEGHIPTHKAINVRVEGVMGSLSPVEGSGSTRAHTPTKVSTTDKKTKGTIKKSLKRRKVSDCYTASERKQKLKAKRKKREADKDSISTPQSPEIDVYKSRSQATPTSSVKLGLYLSPSSDDDDSIPLARLVTKENLGERSLFAPGQTIHEDYQNVHIVTSKPELSCAVSKGWEETGFITDKEEPLASCDKDAVIGLANETYKGSQGPSQIHTPKRSSQRISDEPSTPDLSVQAPVLTSMLLRSGSSIKSAYSGEEPSKCGEDVDMSDPSPLVGKSKRKGNASEEALVPKVRKQTARKSCQPYRPPCRRNLLEYSGQSERQPSPDTPEELLSAEVNPLTASEGSESSCDSPNEGSTATSVAPSQALQPDLLECQKTEEGPCHPPHQVDGSSSTAMADDDPDVVLTAVCTSPNSSQSSGTASTSDSSSCLACLIAARKRTMGPLFIDLTEDTSSSSSSQQDLNRPSSPSTVTLSSSSDTENELDVEFVAETPQAKNTDRTLPGIPTRRRFGSDSSGDITIKSPTKNNNFLKTQGESCRANFKSTGNDGSSNVSKSGAKSKSLGLKVRKKSGGKVQRSKSIGKIGKVRHKSGNKDNKDKLSTKGRVRKLKQLRIKWPDPFSLQFRSTESSSESKDGDVQDVTMHVKVKTSPKCLSEGQGGQKRKRSSSLTSVRVDVPSFSVKVTTTPSSKRRPFALSCETERDKGMEDEVAVAASGLRMATRQTPLKPAGSTILSQESASPRTPSRLSKRNRVLEY</sequence>
<organism evidence="7 8">
    <name type="scientific">Branchiostoma lanceolatum</name>
    <name type="common">Common lancelet</name>
    <name type="synonym">Amphioxus lanceolatum</name>
    <dbReference type="NCBI Taxonomy" id="7740"/>
    <lineage>
        <taxon>Eukaryota</taxon>
        <taxon>Metazoa</taxon>
        <taxon>Chordata</taxon>
        <taxon>Cephalochordata</taxon>
        <taxon>Leptocardii</taxon>
        <taxon>Amphioxiformes</taxon>
        <taxon>Branchiostomatidae</taxon>
        <taxon>Branchiostoma</taxon>
    </lineage>
</organism>
<dbReference type="InterPro" id="IPR001965">
    <property type="entry name" value="Znf_PHD"/>
</dbReference>
<evidence type="ECO:0000256" key="4">
    <source>
        <dbReference type="ARBA" id="ARBA00023242"/>
    </source>
</evidence>
<reference evidence="7" key="1">
    <citation type="submission" date="2022-01" db="EMBL/GenBank/DDBJ databases">
        <authorList>
            <person name="Braso-Vives M."/>
        </authorList>
    </citation>
    <scope>NUCLEOTIDE SEQUENCE</scope>
</reference>
<dbReference type="InterPro" id="IPR059102">
    <property type="entry name" value="PHD_PHF7/G2E3-like"/>
</dbReference>
<feature type="compositionally biased region" description="Basic and acidic residues" evidence="5">
    <location>
        <begin position="323"/>
        <end position="353"/>
    </location>
</feature>
<keyword evidence="3" id="KW-0862">Zinc</keyword>
<keyword evidence="4" id="KW-0539">Nucleus</keyword>
<feature type="compositionally biased region" description="Polar residues" evidence="5">
    <location>
        <begin position="1"/>
        <end position="14"/>
    </location>
</feature>
<dbReference type="InterPro" id="IPR042013">
    <property type="entry name" value="PHF7/G2E3_ePHD"/>
</dbReference>
<name>A0A8J9ZSH0_BRALA</name>
<evidence type="ECO:0000313" key="7">
    <source>
        <dbReference type="EMBL" id="CAH1261920.1"/>
    </source>
</evidence>
<evidence type="ECO:0000313" key="8">
    <source>
        <dbReference type="Proteomes" id="UP000838412"/>
    </source>
</evidence>
<dbReference type="InterPro" id="IPR051188">
    <property type="entry name" value="PHD-type_Zinc_Finger"/>
</dbReference>
<feature type="region of interest" description="Disordered" evidence="5">
    <location>
        <begin position="1"/>
        <end position="27"/>
    </location>
</feature>
<keyword evidence="1" id="KW-0479">Metal-binding</keyword>
<feature type="compositionally biased region" description="Polar residues" evidence="5">
    <location>
        <begin position="1153"/>
        <end position="1167"/>
    </location>
</feature>
<accession>A0A8J9ZSH0</accession>
<gene>
    <name evidence="7" type="primary">G2E3</name>
    <name evidence="7" type="ORF">BLAG_LOCUS17207</name>
</gene>
<dbReference type="PANTHER" id="PTHR12420">
    <property type="entry name" value="PHD FINGER PROTEIN"/>
    <property type="match status" value="1"/>
</dbReference>
<proteinExistence type="predicted"/>
<feature type="compositionally biased region" description="Polar residues" evidence="5">
    <location>
        <begin position="625"/>
        <end position="635"/>
    </location>
</feature>